<organism evidence="4 5">
    <name type="scientific">Anaeramoeba ignava</name>
    <name type="common">Anaerobic marine amoeba</name>
    <dbReference type="NCBI Taxonomy" id="1746090"/>
    <lineage>
        <taxon>Eukaryota</taxon>
        <taxon>Metamonada</taxon>
        <taxon>Anaeramoebidae</taxon>
        <taxon>Anaeramoeba</taxon>
    </lineage>
</organism>
<dbReference type="InterPro" id="IPR018254">
    <property type="entry name" value="Ribosomal_uL29_CS"/>
</dbReference>
<dbReference type="SUPFAM" id="SSF46561">
    <property type="entry name" value="Ribosomal protein L29 (L29p)"/>
    <property type="match status" value="1"/>
</dbReference>
<dbReference type="GO" id="GO:0022625">
    <property type="term" value="C:cytosolic large ribosomal subunit"/>
    <property type="evidence" value="ECO:0007669"/>
    <property type="project" value="InterPro"/>
</dbReference>
<dbReference type="Gene3D" id="1.10.287.310">
    <property type="match status" value="1"/>
</dbReference>
<dbReference type="HAMAP" id="MF_00374">
    <property type="entry name" value="Ribosomal_uL29"/>
    <property type="match status" value="1"/>
</dbReference>
<evidence type="ECO:0000256" key="3">
    <source>
        <dbReference type="ARBA" id="ARBA00023274"/>
    </source>
</evidence>
<dbReference type="PANTHER" id="PTHR45722">
    <property type="entry name" value="60S RIBOSOMAL PROTEIN L35"/>
    <property type="match status" value="1"/>
</dbReference>
<name>A0A9Q0R9M6_ANAIG</name>
<dbReference type="AlphaFoldDB" id="A0A9Q0R9M6"/>
<dbReference type="NCBIfam" id="TIGR00012">
    <property type="entry name" value="L29"/>
    <property type="match status" value="1"/>
</dbReference>
<dbReference type="Proteomes" id="UP001149090">
    <property type="component" value="Unassembled WGS sequence"/>
</dbReference>
<comment type="similarity">
    <text evidence="1">Belongs to the universal ribosomal protein uL29 family.</text>
</comment>
<reference evidence="4" key="1">
    <citation type="submission" date="2022-10" db="EMBL/GenBank/DDBJ databases">
        <title>Novel sulphate-reducing endosymbionts in the free-living metamonad Anaeramoeba.</title>
        <authorList>
            <person name="Jerlstrom-Hultqvist J."/>
            <person name="Cepicka I."/>
            <person name="Gallot-Lavallee L."/>
            <person name="Salas-Leiva D."/>
            <person name="Curtis B.A."/>
            <person name="Zahonova K."/>
            <person name="Pipaliya S."/>
            <person name="Dacks J."/>
            <person name="Roger A.J."/>
        </authorList>
    </citation>
    <scope>NUCLEOTIDE SEQUENCE</scope>
    <source>
        <strain evidence="4">BMAN</strain>
    </source>
</reference>
<dbReference type="InterPro" id="IPR001854">
    <property type="entry name" value="Ribosomal_uL29"/>
</dbReference>
<sequence length="127" mass="15102">MGKLKSTELRAMNKTQLTEKLDNLKTELWNLRVSKVASSSQSKLTKIKTVRKDIARVLTVINQKRKTALFNQYKHDKYRPLDLRPKLTRAMRRRLTPKQAHKKTLKLQKRLRHFPKRKFALKQPITN</sequence>
<evidence type="ECO:0000313" key="4">
    <source>
        <dbReference type="EMBL" id="KAJ5072219.1"/>
    </source>
</evidence>
<keyword evidence="5" id="KW-1185">Reference proteome</keyword>
<dbReference type="OrthoDB" id="528635at2759"/>
<evidence type="ECO:0000256" key="2">
    <source>
        <dbReference type="ARBA" id="ARBA00022980"/>
    </source>
</evidence>
<dbReference type="GO" id="GO:0006412">
    <property type="term" value="P:translation"/>
    <property type="evidence" value="ECO:0007669"/>
    <property type="project" value="InterPro"/>
</dbReference>
<dbReference type="CDD" id="cd00427">
    <property type="entry name" value="Ribosomal_L29_HIP"/>
    <property type="match status" value="1"/>
</dbReference>
<dbReference type="Gene3D" id="6.10.250.3450">
    <property type="match status" value="1"/>
</dbReference>
<accession>A0A9Q0R9M6</accession>
<evidence type="ECO:0008006" key="6">
    <source>
        <dbReference type="Google" id="ProtNLM"/>
    </source>
</evidence>
<dbReference type="InterPro" id="IPR045059">
    <property type="entry name" value="Ribosomal_uL29_euk"/>
</dbReference>
<protein>
    <recommendedName>
        <fullName evidence="6">60S ribosomal protein L35</fullName>
    </recommendedName>
</protein>
<dbReference type="Pfam" id="PF00831">
    <property type="entry name" value="Ribosomal_L29"/>
    <property type="match status" value="1"/>
</dbReference>
<evidence type="ECO:0000313" key="5">
    <source>
        <dbReference type="Proteomes" id="UP001149090"/>
    </source>
</evidence>
<dbReference type="PROSITE" id="PS00579">
    <property type="entry name" value="RIBOSOMAL_L29"/>
    <property type="match status" value="1"/>
</dbReference>
<dbReference type="GO" id="GO:0000463">
    <property type="term" value="P:maturation of LSU-rRNA from tricistronic rRNA transcript (SSU-rRNA, 5.8S rRNA, LSU-rRNA)"/>
    <property type="evidence" value="ECO:0007669"/>
    <property type="project" value="InterPro"/>
</dbReference>
<dbReference type="GO" id="GO:0003735">
    <property type="term" value="F:structural constituent of ribosome"/>
    <property type="evidence" value="ECO:0007669"/>
    <property type="project" value="InterPro"/>
</dbReference>
<keyword evidence="2" id="KW-0689">Ribosomal protein</keyword>
<dbReference type="GO" id="GO:0003729">
    <property type="term" value="F:mRNA binding"/>
    <property type="evidence" value="ECO:0007669"/>
    <property type="project" value="TreeGrafter"/>
</dbReference>
<keyword evidence="3" id="KW-0687">Ribonucleoprotein</keyword>
<gene>
    <name evidence="4" type="ORF">M0811_09599</name>
</gene>
<comment type="caution">
    <text evidence="4">The sequence shown here is derived from an EMBL/GenBank/DDBJ whole genome shotgun (WGS) entry which is preliminary data.</text>
</comment>
<dbReference type="OMA" id="VMNQKAR"/>
<dbReference type="FunFam" id="1.10.287.310:FF:000002">
    <property type="entry name" value="60S ribosomal protein L35"/>
    <property type="match status" value="1"/>
</dbReference>
<dbReference type="PANTHER" id="PTHR45722:SF2">
    <property type="entry name" value="LARGE RIBOSOMAL SUBUNIT PROTEIN UL29-RELATED"/>
    <property type="match status" value="1"/>
</dbReference>
<dbReference type="EMBL" id="JAPDFW010000082">
    <property type="protein sequence ID" value="KAJ5072219.1"/>
    <property type="molecule type" value="Genomic_DNA"/>
</dbReference>
<evidence type="ECO:0000256" key="1">
    <source>
        <dbReference type="ARBA" id="ARBA00009254"/>
    </source>
</evidence>
<proteinExistence type="inferred from homology"/>
<dbReference type="FunFam" id="6.10.250.3450:FF:000001">
    <property type="entry name" value="60S ribosomal protein L35"/>
    <property type="match status" value="1"/>
</dbReference>
<dbReference type="InterPro" id="IPR036049">
    <property type="entry name" value="Ribosomal_uL29_sf"/>
</dbReference>